<gene>
    <name evidence="1" type="ORF">GTP38_19785</name>
</gene>
<dbReference type="RefSeq" id="WP_160991935.1">
    <property type="nucleotide sequence ID" value="NZ_WWCO01000016.1"/>
</dbReference>
<keyword evidence="2" id="KW-1185">Reference proteome</keyword>
<organism evidence="1 2">
    <name type="scientific">Duganella lactea</name>
    <dbReference type="NCBI Taxonomy" id="2692173"/>
    <lineage>
        <taxon>Bacteria</taxon>
        <taxon>Pseudomonadati</taxon>
        <taxon>Pseudomonadota</taxon>
        <taxon>Betaproteobacteria</taxon>
        <taxon>Burkholderiales</taxon>
        <taxon>Oxalobacteraceae</taxon>
        <taxon>Telluria group</taxon>
        <taxon>Duganella</taxon>
    </lineage>
</organism>
<sequence length="602" mass="66592">MWRAELSDYVFTRSFVYLEKTRKIKSGSLRRVLVQIASSVGMANNCRPIIRAKLELSQPPSAPCFGTVSFVVGDVIKTPTFACGNLNERVLAYVLFLEFGEYSAVQLRNVPVAELEPLLNYSDFASHAQITSVLSDSANILKIAARIINPAQNGLTGRAYEGTSLQNEMPQFGSGKTIPRSLKANDSGETISVTAGASRITSYGQAVKLNIVGSWFHRMCTRLQQSRQSRFVSRFAKPVIFEREIQQLTSQLIVFDTIGIRTRLSEDGLTVVKRFRKTNARQYSFAKITDSMLDHQLHLLGNNQIVLENKFELGALSRGRKKLKVDLPSLKAYALTDGTKHNSLVAYINSKDLFSVYFDSTEYVQLGGSLFRDGGLIAEIEGVISALSPVAAMGSADREKVDISRDRPHPTKATLSNFPSTSVFDIVESNYGGADYIFCDDLGDEWADHIIVDRGRQTLTFVHSKHGKPSRGASSLHEVVGQALKNMGNLLCMPSSMRQKLAGFDGTFMKGTQISRVRAAPLGETFETTLDRVEQHLSSNKLQRQMVLACSFLSATDCTNDLNALRSGGAVRASVRQLLWLLSYFVSACKEVNVEPIIHCRR</sequence>
<proteinExistence type="predicted"/>
<accession>A0ABW9VAA0</accession>
<name>A0ABW9VAA0_9BURK</name>
<evidence type="ECO:0000313" key="1">
    <source>
        <dbReference type="EMBL" id="MYM36574.1"/>
    </source>
</evidence>
<reference evidence="1 2" key="1">
    <citation type="submission" date="2019-12" db="EMBL/GenBank/DDBJ databases">
        <title>Novel species isolated from a subtropical stream in China.</title>
        <authorList>
            <person name="Lu H."/>
        </authorList>
    </citation>
    <scope>NUCLEOTIDE SEQUENCE [LARGE SCALE GENOMIC DNA]</scope>
    <source>
        <strain evidence="1 2">FT94W</strain>
    </source>
</reference>
<comment type="caution">
    <text evidence="1">The sequence shown here is derived from an EMBL/GenBank/DDBJ whole genome shotgun (WGS) entry which is preliminary data.</text>
</comment>
<dbReference type="EMBL" id="WWCO01000016">
    <property type="protein sequence ID" value="MYM36574.1"/>
    <property type="molecule type" value="Genomic_DNA"/>
</dbReference>
<protein>
    <submittedName>
        <fullName evidence="1">Uncharacterized protein</fullName>
    </submittedName>
</protein>
<evidence type="ECO:0000313" key="2">
    <source>
        <dbReference type="Proteomes" id="UP000449678"/>
    </source>
</evidence>
<dbReference type="Proteomes" id="UP000449678">
    <property type="component" value="Unassembled WGS sequence"/>
</dbReference>